<proteinExistence type="predicted"/>
<protein>
    <submittedName>
        <fullName evidence="1">Uncharacterized protein</fullName>
    </submittedName>
</protein>
<sequence length="96" mass="10468">MKKTGEELNPNELYASAMQAGICDALKIIGNVLASDSRTRELFKQTCDGFIATAPQRLGELGQNPLVMEGYREPLMHLMKALHLLETGGKGPLSTH</sequence>
<dbReference type="EMBL" id="JAJGWQ010000001">
    <property type="protein sequence ID" value="MEB3781147.1"/>
    <property type="molecule type" value="Genomic_DNA"/>
</dbReference>
<comment type="caution">
    <text evidence="1">The sequence shown here is derived from an EMBL/GenBank/DDBJ whole genome shotgun (WGS) entry which is preliminary data.</text>
</comment>
<organism evidence="1 2">
    <name type="scientific">Pseudomonas paracarnis</name>
    <dbReference type="NCBI Taxonomy" id="2750625"/>
    <lineage>
        <taxon>Bacteria</taxon>
        <taxon>Pseudomonadati</taxon>
        <taxon>Pseudomonadota</taxon>
        <taxon>Gammaproteobacteria</taxon>
        <taxon>Pseudomonadales</taxon>
        <taxon>Pseudomonadaceae</taxon>
        <taxon>Pseudomonas</taxon>
    </lineage>
</organism>
<dbReference type="RefSeq" id="WP_220382762.1">
    <property type="nucleotide sequence ID" value="NZ_JAJGWQ010000001.1"/>
</dbReference>
<evidence type="ECO:0000313" key="2">
    <source>
        <dbReference type="Proteomes" id="UP001336015"/>
    </source>
</evidence>
<keyword evidence="2" id="KW-1185">Reference proteome</keyword>
<dbReference type="GeneID" id="86979699"/>
<name>A0ABU6BLX5_9PSED</name>
<evidence type="ECO:0000313" key="1">
    <source>
        <dbReference type="EMBL" id="MEB3781147.1"/>
    </source>
</evidence>
<dbReference type="Proteomes" id="UP001336015">
    <property type="component" value="Unassembled WGS sequence"/>
</dbReference>
<accession>A0ABU6BLX5</accession>
<gene>
    <name evidence="1" type="ORF">LLW09_01075</name>
</gene>
<reference evidence="1 2" key="1">
    <citation type="journal article" date="2023" name="Int J Dairy Technol">
        <title>Genome based analysis of Pseudomonas paracarnis RQ057, a strain responsible for blue discoloration spoilage in processed cheese.</title>
        <authorList>
            <person name="Rodrigues Rd.S."/>
            <person name="Machado S.G."/>
            <person name="de Carvalho A.F."/>
            <person name="Nero L.A."/>
        </authorList>
    </citation>
    <scope>NUCLEOTIDE SEQUENCE [LARGE SCALE GENOMIC DNA]</scope>
    <source>
        <strain evidence="1 2">RQ057</strain>
    </source>
</reference>